<dbReference type="PROSITE" id="PS00233">
    <property type="entry name" value="CHIT_BIND_RR_1"/>
    <property type="match status" value="1"/>
</dbReference>
<dbReference type="InterPro" id="IPR031311">
    <property type="entry name" value="CHIT_BIND_RR_consensus"/>
</dbReference>
<evidence type="ECO:0000256" key="4">
    <source>
        <dbReference type="SAM" id="SignalP"/>
    </source>
</evidence>
<dbReference type="PANTHER" id="PTHR10380:SF173">
    <property type="entry name" value="CUTICULAR PROTEIN 47EF, ISOFORM C-RELATED"/>
    <property type="match status" value="1"/>
</dbReference>
<feature type="chain" id="PRO_5036469628" evidence="4">
    <location>
        <begin position="18"/>
        <end position="204"/>
    </location>
</feature>
<dbReference type="PANTHER" id="PTHR10380">
    <property type="entry name" value="CUTICLE PROTEIN"/>
    <property type="match status" value="1"/>
</dbReference>
<evidence type="ECO:0000256" key="2">
    <source>
        <dbReference type="ARBA" id="ARBA00022460"/>
    </source>
</evidence>
<name>A0A8X6I4N0_TRICU</name>
<dbReference type="Pfam" id="PF00379">
    <property type="entry name" value="Chitin_bind_4"/>
    <property type="match status" value="1"/>
</dbReference>
<dbReference type="GO" id="GO:0062129">
    <property type="term" value="C:chitin-based extracellular matrix"/>
    <property type="evidence" value="ECO:0007669"/>
    <property type="project" value="TreeGrafter"/>
</dbReference>
<dbReference type="PRINTS" id="PR00947">
    <property type="entry name" value="CUTICLE"/>
</dbReference>
<dbReference type="AlphaFoldDB" id="A0A8X6I4N0"/>
<dbReference type="OrthoDB" id="7394989at2759"/>
<dbReference type="InterPro" id="IPR050468">
    <property type="entry name" value="Cuticle_Struct_Prot"/>
</dbReference>
<gene>
    <name evidence="5" type="primary">NCL1_10634</name>
    <name evidence="5" type="ORF">TNCT_218881</name>
</gene>
<dbReference type="EMBL" id="BMAO01027230">
    <property type="protein sequence ID" value="GFR15334.1"/>
    <property type="molecule type" value="Genomic_DNA"/>
</dbReference>
<dbReference type="InterPro" id="IPR000618">
    <property type="entry name" value="Insect_cuticle"/>
</dbReference>
<comment type="function">
    <text evidence="1">Component of the rigid cuticle of the spider.</text>
</comment>
<evidence type="ECO:0000256" key="1">
    <source>
        <dbReference type="ARBA" id="ARBA00002980"/>
    </source>
</evidence>
<organism evidence="5 6">
    <name type="scientific">Trichonephila clavata</name>
    <name type="common">Joro spider</name>
    <name type="synonym">Nephila clavata</name>
    <dbReference type="NCBI Taxonomy" id="2740835"/>
    <lineage>
        <taxon>Eukaryota</taxon>
        <taxon>Metazoa</taxon>
        <taxon>Ecdysozoa</taxon>
        <taxon>Arthropoda</taxon>
        <taxon>Chelicerata</taxon>
        <taxon>Arachnida</taxon>
        <taxon>Araneae</taxon>
        <taxon>Araneomorphae</taxon>
        <taxon>Entelegynae</taxon>
        <taxon>Araneoidea</taxon>
        <taxon>Nephilidae</taxon>
        <taxon>Trichonephila</taxon>
    </lineage>
</organism>
<reference evidence="5" key="1">
    <citation type="submission" date="2020-07" db="EMBL/GenBank/DDBJ databases">
        <title>Multicomponent nature underlies the extraordinary mechanical properties of spider dragline silk.</title>
        <authorList>
            <person name="Kono N."/>
            <person name="Nakamura H."/>
            <person name="Mori M."/>
            <person name="Yoshida Y."/>
            <person name="Ohtoshi R."/>
            <person name="Malay A.D."/>
            <person name="Moran D.A.P."/>
            <person name="Tomita M."/>
            <person name="Numata K."/>
            <person name="Arakawa K."/>
        </authorList>
    </citation>
    <scope>NUCLEOTIDE SEQUENCE</scope>
</reference>
<comment type="caution">
    <text evidence="5">The sequence shown here is derived from an EMBL/GenBank/DDBJ whole genome shotgun (WGS) entry which is preliminary data.</text>
</comment>
<dbReference type="GO" id="GO:0008010">
    <property type="term" value="F:structural constituent of chitin-based larval cuticle"/>
    <property type="evidence" value="ECO:0007669"/>
    <property type="project" value="TreeGrafter"/>
</dbReference>
<evidence type="ECO:0000256" key="3">
    <source>
        <dbReference type="PROSITE-ProRule" id="PRU00497"/>
    </source>
</evidence>
<keyword evidence="6" id="KW-1185">Reference proteome</keyword>
<keyword evidence="4" id="KW-0732">Signal</keyword>
<accession>A0A8X6I4N0</accession>
<feature type="signal peptide" evidence="4">
    <location>
        <begin position="1"/>
        <end position="17"/>
    </location>
</feature>
<evidence type="ECO:0000313" key="5">
    <source>
        <dbReference type="EMBL" id="GFR15334.1"/>
    </source>
</evidence>
<protein>
    <submittedName>
        <fullName evidence="5">Adult-specific rigid cuticular protein 15.7</fullName>
    </submittedName>
</protein>
<evidence type="ECO:0000313" key="6">
    <source>
        <dbReference type="Proteomes" id="UP000887116"/>
    </source>
</evidence>
<keyword evidence="2 3" id="KW-0193">Cuticle</keyword>
<sequence>MIAKITILFAALVAVHASALLGHGALVSTGVSTSARSQDAFGNYAFGYDIKDGLGAANSRSEVGDAHGNKKGSYTIADIDGRARRVDYVADGHGFRATVKTNEPGTAASAPAAALIASPYAGPVAPVVNHVAPSCSRCPSCLWRSSRTRSRPWSCWPPSALAYGGALGLGHGALGLGLAAPAGLAYGAPLGLGHGLGLGKALLH</sequence>
<proteinExistence type="predicted"/>
<dbReference type="PROSITE" id="PS51155">
    <property type="entry name" value="CHIT_BIND_RR_2"/>
    <property type="match status" value="1"/>
</dbReference>
<dbReference type="Proteomes" id="UP000887116">
    <property type="component" value="Unassembled WGS sequence"/>
</dbReference>